<reference evidence="7 8" key="1">
    <citation type="submission" date="2014-04" db="EMBL/GenBank/DDBJ databases">
        <title>Draft genome sequence of Bacillus azotoformans MEV2011, a (co-) denitrifying strain unable to grow in the presence of oxygen.</title>
        <authorList>
            <person name="Nielsen M."/>
            <person name="Schreiber L."/>
            <person name="Finster K."/>
            <person name="Schramm A."/>
        </authorList>
    </citation>
    <scope>NUCLEOTIDE SEQUENCE [LARGE SCALE GENOMIC DNA]</scope>
    <source>
        <strain evidence="7 8">MEV2011</strain>
    </source>
</reference>
<evidence type="ECO:0000256" key="4">
    <source>
        <dbReference type="PIRNR" id="PIRNR005690"/>
    </source>
</evidence>
<sequence length="540" mass="60099">MPGRLIKRTWNNIFRTTNDKDDGTTAKDSNQGNQQLFSCIEDNVQTIKNKLGNSTDIVFRRLKIGPKEKYEICIIYTDNLIDTMALQELIVALLNNISEEDLNTVNLASNNLTDVLIEKVVTVGEAVEVEDFNTLITNVLSAQAAILIENQSQAITVSIPGFEKRSIEEPQSATLIKGPRDGFIESIGTNASLLRRRIRSANLWMESKEIGRITKTKVVVAYIKGIANEDVVKEVHERLDRINIDAILESGYIEELIQDETFTPFPTIFNTERPDAVAGKLLEGRVAILVDGSPFVMVVPSLVIEFFQASEDYYMRADISTLLRFLRFFCFFLALIAPSLYIAVLTYHQEMLPTTLLIGLAAQREGVPFPAFMEALMMEVAFEILREAGVRMPRAVGQAMSIVGALVLGQAAVQAGLVSPAMVIVVSLTAIANFCFPSINLATTVRMLRFGMMSLAAIFGLVGIMFGLILLCIHLSTLRSFGVPYTTPAAPFILQDQKDVFFRIPWWGMFSRPRLISQTNIIREQNNPTSKPEPQKSEST</sequence>
<protein>
    <submittedName>
        <fullName evidence="7">Spore germination protein, GerA family</fullName>
    </submittedName>
</protein>
<feature type="region of interest" description="Disordered" evidence="5">
    <location>
        <begin position="521"/>
        <end position="540"/>
    </location>
</feature>
<dbReference type="InterPro" id="IPR004995">
    <property type="entry name" value="Spore_Ger"/>
</dbReference>
<name>A0A072NJU3_SCHAZ</name>
<dbReference type="PANTHER" id="PTHR22550:SF5">
    <property type="entry name" value="LEUCINE ZIPPER PROTEIN 4"/>
    <property type="match status" value="1"/>
</dbReference>
<evidence type="ECO:0000313" key="7">
    <source>
        <dbReference type="EMBL" id="KEF37736.1"/>
    </source>
</evidence>
<organism evidence="7 8">
    <name type="scientific">Schinkia azotoformans MEV2011</name>
    <dbReference type="NCBI Taxonomy" id="1348973"/>
    <lineage>
        <taxon>Bacteria</taxon>
        <taxon>Bacillati</taxon>
        <taxon>Bacillota</taxon>
        <taxon>Bacilli</taxon>
        <taxon>Bacillales</taxon>
        <taxon>Bacillaceae</taxon>
        <taxon>Calidifontibacillus/Schinkia group</taxon>
        <taxon>Schinkia</taxon>
    </lineage>
</organism>
<dbReference type="EMBL" id="JJRY01000012">
    <property type="protein sequence ID" value="KEF37736.1"/>
    <property type="molecule type" value="Genomic_DNA"/>
</dbReference>
<dbReference type="PANTHER" id="PTHR22550">
    <property type="entry name" value="SPORE GERMINATION PROTEIN"/>
    <property type="match status" value="1"/>
</dbReference>
<evidence type="ECO:0000256" key="5">
    <source>
        <dbReference type="SAM" id="MobiDB-lite"/>
    </source>
</evidence>
<evidence type="ECO:0000256" key="6">
    <source>
        <dbReference type="SAM" id="Phobius"/>
    </source>
</evidence>
<accession>A0A072NJU3</accession>
<evidence type="ECO:0000313" key="8">
    <source>
        <dbReference type="Proteomes" id="UP000027936"/>
    </source>
</evidence>
<dbReference type="GO" id="GO:0005886">
    <property type="term" value="C:plasma membrane"/>
    <property type="evidence" value="ECO:0007669"/>
    <property type="project" value="UniProtKB-SubCell"/>
</dbReference>
<dbReference type="RefSeq" id="WP_035196513.1">
    <property type="nucleotide sequence ID" value="NZ_JJRY01000012.1"/>
</dbReference>
<gene>
    <name evidence="7" type="ORF">M670_03039</name>
</gene>
<dbReference type="Proteomes" id="UP000027936">
    <property type="component" value="Unassembled WGS sequence"/>
</dbReference>
<keyword evidence="3 4" id="KW-0472">Membrane</keyword>
<comment type="caution">
    <text evidence="7">The sequence shown here is derived from an EMBL/GenBank/DDBJ whole genome shotgun (WGS) entry which is preliminary data.</text>
</comment>
<evidence type="ECO:0000256" key="3">
    <source>
        <dbReference type="ARBA" id="ARBA00023136"/>
    </source>
</evidence>
<dbReference type="GO" id="GO:0009847">
    <property type="term" value="P:spore germination"/>
    <property type="evidence" value="ECO:0007669"/>
    <property type="project" value="UniProtKB-UniRule"/>
</dbReference>
<feature type="compositionally biased region" description="Polar residues" evidence="5">
    <location>
        <begin position="521"/>
        <end position="532"/>
    </location>
</feature>
<dbReference type="PIRSF" id="PIRSF005690">
    <property type="entry name" value="GerBA"/>
    <property type="match status" value="1"/>
</dbReference>
<keyword evidence="6" id="KW-0812">Transmembrane</keyword>
<feature type="transmembrane region" description="Helical" evidence="6">
    <location>
        <begin position="455"/>
        <end position="476"/>
    </location>
</feature>
<feature type="transmembrane region" description="Helical" evidence="6">
    <location>
        <begin position="325"/>
        <end position="347"/>
    </location>
</feature>
<keyword evidence="6" id="KW-1133">Transmembrane helix</keyword>
<feature type="transmembrane region" description="Helical" evidence="6">
    <location>
        <begin position="421"/>
        <end position="443"/>
    </location>
</feature>
<evidence type="ECO:0000256" key="2">
    <source>
        <dbReference type="ARBA" id="ARBA00005278"/>
    </source>
</evidence>
<dbReference type="PATRIC" id="fig|1348973.3.peg.2941"/>
<dbReference type="InterPro" id="IPR050768">
    <property type="entry name" value="UPF0353/GerABKA_families"/>
</dbReference>
<dbReference type="Pfam" id="PF03323">
    <property type="entry name" value="GerA"/>
    <property type="match status" value="1"/>
</dbReference>
<dbReference type="AlphaFoldDB" id="A0A072NJU3"/>
<evidence type="ECO:0000256" key="1">
    <source>
        <dbReference type="ARBA" id="ARBA00004141"/>
    </source>
</evidence>
<proteinExistence type="inferred from homology"/>
<dbReference type="OrthoDB" id="9772630at2"/>
<comment type="similarity">
    <text evidence="2 4">Belongs to the GerABKA family.</text>
</comment>
<comment type="subcellular location">
    <subcellularLocation>
        <location evidence="4">Cell membrane</location>
    </subcellularLocation>
    <subcellularLocation>
        <location evidence="1">Membrane</location>
        <topology evidence="1">Multi-pass membrane protein</topology>
    </subcellularLocation>
</comment>